<gene>
    <name evidence="3" type="ORF">MKW98_006977</name>
</gene>
<evidence type="ECO:0000313" key="4">
    <source>
        <dbReference type="Proteomes" id="UP001202328"/>
    </source>
</evidence>
<organism evidence="3 4">
    <name type="scientific">Papaver atlanticum</name>
    <dbReference type="NCBI Taxonomy" id="357466"/>
    <lineage>
        <taxon>Eukaryota</taxon>
        <taxon>Viridiplantae</taxon>
        <taxon>Streptophyta</taxon>
        <taxon>Embryophyta</taxon>
        <taxon>Tracheophyta</taxon>
        <taxon>Spermatophyta</taxon>
        <taxon>Magnoliopsida</taxon>
        <taxon>Ranunculales</taxon>
        <taxon>Papaveraceae</taxon>
        <taxon>Papaveroideae</taxon>
        <taxon>Papaver</taxon>
    </lineage>
</organism>
<keyword evidence="4" id="KW-1185">Reference proteome</keyword>
<evidence type="ECO:0000313" key="3">
    <source>
        <dbReference type="EMBL" id="KAI3922846.1"/>
    </source>
</evidence>
<comment type="caution">
    <text evidence="3">The sequence shown here is derived from an EMBL/GenBank/DDBJ whole genome shotgun (WGS) entry which is preliminary data.</text>
</comment>
<dbReference type="InterPro" id="IPR005162">
    <property type="entry name" value="Retrotrans_gag_dom"/>
</dbReference>
<dbReference type="AlphaFoldDB" id="A0AAD4SUG0"/>
<dbReference type="Pfam" id="PF03732">
    <property type="entry name" value="Retrotrans_gag"/>
    <property type="match status" value="1"/>
</dbReference>
<feature type="compositionally biased region" description="Basic and acidic residues" evidence="1">
    <location>
        <begin position="220"/>
        <end position="233"/>
    </location>
</feature>
<evidence type="ECO:0000259" key="2">
    <source>
        <dbReference type="Pfam" id="PF03732"/>
    </source>
</evidence>
<reference evidence="3" key="1">
    <citation type="submission" date="2022-04" db="EMBL/GenBank/DDBJ databases">
        <title>A functionally conserved STORR gene fusion in Papaver species that diverged 16.8 million years ago.</title>
        <authorList>
            <person name="Catania T."/>
        </authorList>
    </citation>
    <scope>NUCLEOTIDE SEQUENCE</scope>
    <source>
        <strain evidence="3">S-188037</strain>
    </source>
</reference>
<name>A0AAD4SUG0_9MAGN</name>
<protein>
    <recommendedName>
        <fullName evidence="2">Retrotransposon gag domain-containing protein</fullName>
    </recommendedName>
</protein>
<proteinExistence type="predicted"/>
<feature type="domain" description="Retrotransposon gag" evidence="2">
    <location>
        <begin position="93"/>
        <end position="186"/>
    </location>
</feature>
<evidence type="ECO:0000256" key="1">
    <source>
        <dbReference type="SAM" id="MobiDB-lite"/>
    </source>
</evidence>
<dbReference type="EMBL" id="JAJJMB010008592">
    <property type="protein sequence ID" value="KAI3922846.1"/>
    <property type="molecule type" value="Genomic_DNA"/>
</dbReference>
<feature type="region of interest" description="Disordered" evidence="1">
    <location>
        <begin position="220"/>
        <end position="249"/>
    </location>
</feature>
<sequence length="249" mass="28940">MSRCEKSVASISVRKEKDLSQKTLEKLLETIADAVKDKKKSSVAADLMEFRKVTGDKRNFNGTEEPTEAEKWLMGIEKVFDVLRTLDENRIRLATYLFEGDVDHWWRTMKRVHNVDNMCRELFVKLFFSKYFPRTAKALKCVEFSTLKQGNMTVTQLDNKFSELERYGDHLVQTEELKARKLEDALKPGIRAQIVPLQLPTYNRFLDTALAIEANSLKAQKEREESELKRENENDSSSQQKCPRVSHTE</sequence>
<dbReference type="Proteomes" id="UP001202328">
    <property type="component" value="Unassembled WGS sequence"/>
</dbReference>
<accession>A0AAD4SUG0</accession>